<evidence type="ECO:0000313" key="3">
    <source>
        <dbReference type="Proteomes" id="UP000006201"/>
    </source>
</evidence>
<dbReference type="PROSITE" id="PS51819">
    <property type="entry name" value="VOC"/>
    <property type="match status" value="1"/>
</dbReference>
<name>A4CAC0_9GAMM</name>
<dbReference type="AlphaFoldDB" id="A4CAC0"/>
<dbReference type="eggNOG" id="COG0346">
    <property type="taxonomic scope" value="Bacteria"/>
</dbReference>
<dbReference type="HOGENOM" id="CLU_130403_0_0_6"/>
<gene>
    <name evidence="2" type="ORF">PTD2_20972</name>
</gene>
<dbReference type="Gene3D" id="3.10.180.10">
    <property type="entry name" value="2,3-Dihydroxybiphenyl 1,2-Dioxygenase, domain 1"/>
    <property type="match status" value="1"/>
</dbReference>
<evidence type="ECO:0000313" key="2">
    <source>
        <dbReference type="EMBL" id="EAR28328.1"/>
    </source>
</evidence>
<dbReference type="InterPro" id="IPR004360">
    <property type="entry name" value="Glyas_Fos-R_dOase_dom"/>
</dbReference>
<proteinExistence type="predicted"/>
<dbReference type="Proteomes" id="UP000006201">
    <property type="component" value="Unassembled WGS sequence"/>
</dbReference>
<dbReference type="Pfam" id="PF00903">
    <property type="entry name" value="Glyoxalase"/>
    <property type="match status" value="1"/>
</dbReference>
<dbReference type="STRING" id="87626.PTD2_20972"/>
<dbReference type="CDD" id="cd06587">
    <property type="entry name" value="VOC"/>
    <property type="match status" value="1"/>
</dbReference>
<dbReference type="InterPro" id="IPR029068">
    <property type="entry name" value="Glyas_Bleomycin-R_OHBP_Dase"/>
</dbReference>
<keyword evidence="3" id="KW-1185">Reference proteome</keyword>
<accession>A4CAC0</accession>
<dbReference type="InterPro" id="IPR037523">
    <property type="entry name" value="VOC_core"/>
</dbReference>
<dbReference type="EMBL" id="AAOH01000004">
    <property type="protein sequence ID" value="EAR28328.1"/>
    <property type="molecule type" value="Genomic_DNA"/>
</dbReference>
<dbReference type="SUPFAM" id="SSF54593">
    <property type="entry name" value="Glyoxalase/Bleomycin resistance protein/Dihydroxybiphenyl dioxygenase"/>
    <property type="match status" value="1"/>
</dbReference>
<dbReference type="PANTHER" id="PTHR36503:SF1">
    <property type="entry name" value="BLR2520 PROTEIN"/>
    <property type="match status" value="1"/>
</dbReference>
<feature type="domain" description="VOC" evidence="1">
    <location>
        <begin position="12"/>
        <end position="132"/>
    </location>
</feature>
<protein>
    <recommendedName>
        <fullName evidence="1">VOC domain-containing protein</fullName>
    </recommendedName>
</protein>
<comment type="caution">
    <text evidence="2">The sequence shown here is derived from an EMBL/GenBank/DDBJ whole genome shotgun (WGS) entry which is preliminary data.</text>
</comment>
<dbReference type="PANTHER" id="PTHR36503">
    <property type="entry name" value="BLR2520 PROTEIN"/>
    <property type="match status" value="1"/>
</dbReference>
<evidence type="ECO:0000259" key="1">
    <source>
        <dbReference type="PROSITE" id="PS51819"/>
    </source>
</evidence>
<sequence>MFKNDNKEKIMKLGCFSISLAVKDLEKSKAFYEKIGFEVFAGEESHGFLIMKHGDTNIGLFQGMFEKNILTFNPGWNQNAENLESFDDVRQLLEQFKSKGIQIAEDSVAAEQGPSSFSIIDPDGNPILIDQHV</sequence>
<organism evidence="2 3">
    <name type="scientific">Pseudoalteromonas tunicata D2</name>
    <dbReference type="NCBI Taxonomy" id="87626"/>
    <lineage>
        <taxon>Bacteria</taxon>
        <taxon>Pseudomonadati</taxon>
        <taxon>Pseudomonadota</taxon>
        <taxon>Gammaproteobacteria</taxon>
        <taxon>Alteromonadales</taxon>
        <taxon>Pseudoalteromonadaceae</taxon>
        <taxon>Pseudoalteromonas</taxon>
    </lineage>
</organism>
<reference evidence="2 3" key="1">
    <citation type="submission" date="2006-02" db="EMBL/GenBank/DDBJ databases">
        <authorList>
            <person name="Moran M.A."/>
            <person name="Kjelleberg S."/>
            <person name="Egan S."/>
            <person name="Saunders N."/>
            <person name="Thomas T."/>
            <person name="Ferriera S."/>
            <person name="Johnson J."/>
            <person name="Kravitz S."/>
            <person name="Halpern A."/>
            <person name="Remington K."/>
            <person name="Beeson K."/>
            <person name="Tran B."/>
            <person name="Rogers Y.-H."/>
            <person name="Friedman R."/>
            <person name="Venter J.C."/>
        </authorList>
    </citation>
    <scope>NUCLEOTIDE SEQUENCE [LARGE SCALE GENOMIC DNA]</scope>
    <source>
        <strain evidence="2 3">D2</strain>
    </source>
</reference>